<dbReference type="GO" id="GO:0003730">
    <property type="term" value="F:mRNA 3'-UTR binding"/>
    <property type="evidence" value="ECO:0007669"/>
    <property type="project" value="TreeGrafter"/>
</dbReference>
<keyword evidence="12" id="KW-1185">Reference proteome</keyword>
<feature type="compositionally biased region" description="Low complexity" evidence="9">
    <location>
        <begin position="753"/>
        <end position="773"/>
    </location>
</feature>
<dbReference type="PROSITE" id="PS50303">
    <property type="entry name" value="PUM_HD"/>
    <property type="match status" value="1"/>
</dbReference>
<gene>
    <name evidence="11" type="ORF">P8C59_000365</name>
</gene>
<feature type="repeat" description="Pumilio" evidence="8">
    <location>
        <begin position="471"/>
        <end position="506"/>
    </location>
</feature>
<comment type="similarity">
    <text evidence="6">Belongs to the PUF3 family.</text>
</comment>
<evidence type="ECO:0000313" key="12">
    <source>
        <dbReference type="Proteomes" id="UP001217918"/>
    </source>
</evidence>
<evidence type="ECO:0000313" key="11">
    <source>
        <dbReference type="EMBL" id="KAK2066559.1"/>
    </source>
</evidence>
<dbReference type="FunFam" id="1.25.10.10:FF:000004">
    <property type="entry name" value="Pumilio homolog 1 isoform 2"/>
    <property type="match status" value="1"/>
</dbReference>
<feature type="repeat" description="Pumilio" evidence="8">
    <location>
        <begin position="507"/>
        <end position="542"/>
    </location>
</feature>
<accession>A0AAD9HVU4</accession>
<feature type="domain" description="PUM-HD" evidence="10">
    <location>
        <begin position="377"/>
        <end position="720"/>
    </location>
</feature>
<keyword evidence="3" id="KW-0677">Repeat</keyword>
<feature type="repeat" description="Pumilio" evidence="8">
    <location>
        <begin position="543"/>
        <end position="578"/>
    </location>
</feature>
<feature type="repeat" description="Pumilio" evidence="8">
    <location>
        <begin position="658"/>
        <end position="693"/>
    </location>
</feature>
<reference evidence="11" key="1">
    <citation type="journal article" date="2023" name="Mol. Plant Microbe Interact.">
        <title>Elucidating the Obligate Nature and Biological Capacity of an Invasive Fungal Corn Pathogen.</title>
        <authorList>
            <person name="MacCready J.S."/>
            <person name="Roggenkamp E.M."/>
            <person name="Gdanetz K."/>
            <person name="Chilvers M.I."/>
        </authorList>
    </citation>
    <scope>NUCLEOTIDE SEQUENCE</scope>
    <source>
        <strain evidence="11">PM02</strain>
    </source>
</reference>
<dbReference type="InterPro" id="IPR016024">
    <property type="entry name" value="ARM-type_fold"/>
</dbReference>
<evidence type="ECO:0000256" key="7">
    <source>
        <dbReference type="ARBA" id="ARBA00081811"/>
    </source>
</evidence>
<dbReference type="CDD" id="cd07920">
    <property type="entry name" value="Pumilio"/>
    <property type="match status" value="1"/>
</dbReference>
<keyword evidence="2" id="KW-0963">Cytoplasm</keyword>
<dbReference type="PANTHER" id="PTHR12537">
    <property type="entry name" value="RNA BINDING PROTEIN PUMILIO-RELATED"/>
    <property type="match status" value="1"/>
</dbReference>
<dbReference type="GO" id="GO:0000288">
    <property type="term" value="P:nuclear-transcribed mRNA catabolic process, deadenylation-dependent decay"/>
    <property type="evidence" value="ECO:0007669"/>
    <property type="project" value="TreeGrafter"/>
</dbReference>
<feature type="repeat" description="Pumilio" evidence="8">
    <location>
        <begin position="435"/>
        <end position="470"/>
    </location>
</feature>
<dbReference type="PROSITE" id="PS50302">
    <property type="entry name" value="PUM"/>
    <property type="match status" value="8"/>
</dbReference>
<name>A0AAD9HVU4_9PEZI</name>
<dbReference type="PANTHER" id="PTHR12537:SF12">
    <property type="entry name" value="MATERNAL PROTEIN PUMILIO"/>
    <property type="match status" value="1"/>
</dbReference>
<dbReference type="InterPro" id="IPR001313">
    <property type="entry name" value="Pumilio_RNA-bd_rpt"/>
</dbReference>
<feature type="region of interest" description="Disordered" evidence="9">
    <location>
        <begin position="1"/>
        <end position="24"/>
    </location>
</feature>
<evidence type="ECO:0000256" key="3">
    <source>
        <dbReference type="ARBA" id="ARBA00022737"/>
    </source>
</evidence>
<dbReference type="GO" id="GO:0005737">
    <property type="term" value="C:cytoplasm"/>
    <property type="evidence" value="ECO:0007669"/>
    <property type="project" value="UniProtKB-SubCell"/>
</dbReference>
<dbReference type="AlphaFoldDB" id="A0AAD9HVU4"/>
<dbReference type="Pfam" id="PF00806">
    <property type="entry name" value="PUF"/>
    <property type="match status" value="8"/>
</dbReference>
<feature type="repeat" description="Pumilio" evidence="8">
    <location>
        <begin position="579"/>
        <end position="613"/>
    </location>
</feature>
<organism evidence="11 12">
    <name type="scientific">Phyllachora maydis</name>
    <dbReference type="NCBI Taxonomy" id="1825666"/>
    <lineage>
        <taxon>Eukaryota</taxon>
        <taxon>Fungi</taxon>
        <taxon>Dikarya</taxon>
        <taxon>Ascomycota</taxon>
        <taxon>Pezizomycotina</taxon>
        <taxon>Sordariomycetes</taxon>
        <taxon>Sordariomycetidae</taxon>
        <taxon>Phyllachorales</taxon>
        <taxon>Phyllachoraceae</taxon>
        <taxon>Phyllachora</taxon>
    </lineage>
</organism>
<evidence type="ECO:0000259" key="10">
    <source>
        <dbReference type="PROSITE" id="PS50303"/>
    </source>
</evidence>
<evidence type="ECO:0000256" key="1">
    <source>
        <dbReference type="ARBA" id="ARBA00004496"/>
    </source>
</evidence>
<feature type="compositionally biased region" description="Polar residues" evidence="9">
    <location>
        <begin position="311"/>
        <end position="328"/>
    </location>
</feature>
<dbReference type="InterPro" id="IPR011989">
    <property type="entry name" value="ARM-like"/>
</dbReference>
<dbReference type="EMBL" id="JAQQPM010000001">
    <property type="protein sequence ID" value="KAK2066559.1"/>
    <property type="molecule type" value="Genomic_DNA"/>
</dbReference>
<sequence>MCASHKTFDSRLKPDTERQRTTQRREMLEYCSAEKFRSAARNLPSSILPDLSANPSSEVDRAWWAWLPKKLLLMPQRVLQQTRLPTKPLLRASGAASFDPPSCPIITRGPREPYPGAGLVLRPGATLFQFRRSQTRAFEGTHIHHFRHIRFTPTIPIFVTETHLIIISQLQREPSAIRPGLTVPAAVQKPTVTMTTTARPSRFSKFPGMGNVNDRPPHAIGSSFGSSWGQAGAGIWGNSSLLPRDAAPPNPGFEDARPTGSGALTSTSEADPWGVRSNAWSVPEPTSGRVAPGNNSPPRVRQDPGLADLTKNASFYQAPSSQMQSTIGQPRAGTMPRPKTGSAVDTAPNSYRYAQFQDFQDEKVDSGHFAQIRRDRIRSALLEEFRSSSRSTRRFELKDIYGHIVEFSGDQHGSRFIQTKLETASSDEKDQVFREIEPNAIQLMKDVFGNYVIQKFFEHGNQVQKKVLAAVMTGKVVDLSLQMYACRVVQKALEHVLVEQQAELIQELEPDILKVVKDQNGNHVVQKIIELVPRQHIGFILDCFRGRVSELASHTYGCRVIQRVLEHGTEFDKAVIMEELHSCAQLLITDQYGNYVIQHVVQHGRPEDKSKMIQIVTNQLVTLSKHKFASNVVEKCIEHGNDEERRSIITGLTAGATDGNSLLQLIMKDQYGNYVIQKLLSQLEGTDRDAFVEEMKPQFQALKKASSNGKQIAAIDRLISAVSTPAPGTKNGTPASTAPTSPALQVDLSTTAPTPNLTTESNSPSSSSPSSTSAVDEFPDNTGKGKATAQPSLASPTVRSDEA</sequence>
<comment type="function">
    <text evidence="5">RNA-binding nucleolar protein required for pre-rRNA processing. Involved in production of 18S rRNA and assembly of small ribosomal subunit.</text>
</comment>
<comment type="subcellular location">
    <subcellularLocation>
        <location evidence="1">Cytoplasm</location>
    </subcellularLocation>
</comment>
<evidence type="ECO:0000256" key="8">
    <source>
        <dbReference type="PROSITE-ProRule" id="PRU00317"/>
    </source>
</evidence>
<evidence type="ECO:0000256" key="2">
    <source>
        <dbReference type="ARBA" id="ARBA00022490"/>
    </source>
</evidence>
<dbReference type="SMART" id="SM00025">
    <property type="entry name" value="Pumilio"/>
    <property type="match status" value="8"/>
</dbReference>
<evidence type="ECO:0000256" key="6">
    <source>
        <dbReference type="ARBA" id="ARBA00060736"/>
    </source>
</evidence>
<keyword evidence="4" id="KW-0694">RNA-binding</keyword>
<feature type="region of interest" description="Disordered" evidence="9">
    <location>
        <begin position="239"/>
        <end position="346"/>
    </location>
</feature>
<feature type="repeat" description="Pumilio" evidence="8">
    <location>
        <begin position="399"/>
        <end position="434"/>
    </location>
</feature>
<proteinExistence type="inferred from homology"/>
<feature type="compositionally biased region" description="Polar residues" evidence="9">
    <location>
        <begin position="789"/>
        <end position="803"/>
    </location>
</feature>
<feature type="region of interest" description="Disordered" evidence="9">
    <location>
        <begin position="724"/>
        <end position="803"/>
    </location>
</feature>
<dbReference type="InterPro" id="IPR033712">
    <property type="entry name" value="Pumilio_RNA-bd"/>
</dbReference>
<evidence type="ECO:0000256" key="5">
    <source>
        <dbReference type="ARBA" id="ARBA00024893"/>
    </source>
</evidence>
<dbReference type="Proteomes" id="UP001217918">
    <property type="component" value="Unassembled WGS sequence"/>
</dbReference>
<feature type="repeat" description="Pumilio" evidence="8">
    <location>
        <begin position="614"/>
        <end position="650"/>
    </location>
</feature>
<dbReference type="InterPro" id="IPR033133">
    <property type="entry name" value="PUM-HD"/>
</dbReference>
<evidence type="ECO:0000256" key="9">
    <source>
        <dbReference type="SAM" id="MobiDB-lite"/>
    </source>
</evidence>
<feature type="compositionally biased region" description="Polar residues" evidence="9">
    <location>
        <begin position="730"/>
        <end position="752"/>
    </location>
</feature>
<dbReference type="Gene3D" id="1.25.10.10">
    <property type="entry name" value="Leucine-rich Repeat Variant"/>
    <property type="match status" value="1"/>
</dbReference>
<comment type="caution">
    <text evidence="11">The sequence shown here is derived from an EMBL/GenBank/DDBJ whole genome shotgun (WGS) entry which is preliminary data.</text>
</comment>
<dbReference type="SUPFAM" id="SSF48371">
    <property type="entry name" value="ARM repeat"/>
    <property type="match status" value="1"/>
</dbReference>
<evidence type="ECO:0000256" key="4">
    <source>
        <dbReference type="ARBA" id="ARBA00022884"/>
    </source>
</evidence>
<protein>
    <recommendedName>
        <fullName evidence="7">Pumilio homology domain family member 3</fullName>
    </recommendedName>
</protein>